<accession>A0A841JLK7</accession>
<dbReference type="RefSeq" id="WP_183588156.1">
    <property type="nucleotide sequence ID" value="NZ_JACHCA010000007.1"/>
</dbReference>
<dbReference type="EMBL" id="JACHCA010000007">
    <property type="protein sequence ID" value="MBB6128811.1"/>
    <property type="molecule type" value="Genomic_DNA"/>
</dbReference>
<proteinExistence type="predicted"/>
<feature type="signal peptide" evidence="1">
    <location>
        <begin position="1"/>
        <end position="20"/>
    </location>
</feature>
<name>A0A841JLK7_9SPHI</name>
<feature type="chain" id="PRO_5032516239" evidence="1">
    <location>
        <begin position="21"/>
        <end position="228"/>
    </location>
</feature>
<gene>
    <name evidence="2" type="ORF">HDF22_002934</name>
</gene>
<organism evidence="2 3">
    <name type="scientific">Mucilaginibacter lappiensis</name>
    <dbReference type="NCBI Taxonomy" id="354630"/>
    <lineage>
        <taxon>Bacteria</taxon>
        <taxon>Pseudomonadati</taxon>
        <taxon>Bacteroidota</taxon>
        <taxon>Sphingobacteriia</taxon>
        <taxon>Sphingobacteriales</taxon>
        <taxon>Sphingobacteriaceae</taxon>
        <taxon>Mucilaginibacter</taxon>
    </lineage>
</organism>
<reference evidence="2 3" key="1">
    <citation type="submission" date="2020-08" db="EMBL/GenBank/DDBJ databases">
        <title>Genomic Encyclopedia of Type Strains, Phase IV (KMG-V): Genome sequencing to study the core and pangenomes of soil and plant-associated prokaryotes.</title>
        <authorList>
            <person name="Whitman W."/>
        </authorList>
    </citation>
    <scope>NUCLEOTIDE SEQUENCE [LARGE SCALE GENOMIC DNA]</scope>
    <source>
        <strain evidence="2 3">MP601</strain>
    </source>
</reference>
<dbReference type="Proteomes" id="UP000548326">
    <property type="component" value="Unassembled WGS sequence"/>
</dbReference>
<sequence length="228" mass="25422">MYRIILIVILLSANSLLSHAQTAPDMNAFGFTLGEKLTIPECPCKIVESKTVGNSGVFSIKHFKGYQYTQGKFEPVASTCFERKDIDKYTVKKSDQLNPLPAFTDGDITIRFAPADAPAKEMCPLQTFDATIGDSKLLAVYSVIYTGDANNIFETLKKKYGTNVSVKSEKIQNYYGATLEYYTAAWGFTNLYVILQSSMHSSLSEQFGKLIIELPPKREAQPEAKRKL</sequence>
<evidence type="ECO:0000313" key="3">
    <source>
        <dbReference type="Proteomes" id="UP000548326"/>
    </source>
</evidence>
<evidence type="ECO:0000256" key="1">
    <source>
        <dbReference type="SAM" id="SignalP"/>
    </source>
</evidence>
<evidence type="ECO:0000313" key="2">
    <source>
        <dbReference type="EMBL" id="MBB6128811.1"/>
    </source>
</evidence>
<protein>
    <submittedName>
        <fullName evidence="2">Uncharacterized protein</fullName>
    </submittedName>
</protein>
<comment type="caution">
    <text evidence="2">The sequence shown here is derived from an EMBL/GenBank/DDBJ whole genome shotgun (WGS) entry which is preliminary data.</text>
</comment>
<keyword evidence="1" id="KW-0732">Signal</keyword>
<dbReference type="AlphaFoldDB" id="A0A841JLK7"/>